<accession>A0AAV6SZ97</accession>
<keyword evidence="1" id="KW-0175">Coiled coil</keyword>
<evidence type="ECO:0000256" key="1">
    <source>
        <dbReference type="SAM" id="Coils"/>
    </source>
</evidence>
<dbReference type="AlphaFoldDB" id="A0AAV6SZ97"/>
<dbReference type="InterPro" id="IPR004244">
    <property type="entry name" value="Transposase_22"/>
</dbReference>
<evidence type="ECO:0000313" key="4">
    <source>
        <dbReference type="Proteomes" id="UP000693946"/>
    </source>
</evidence>
<comment type="caution">
    <text evidence="3">The sequence shown here is derived from an EMBL/GenBank/DDBJ whole genome shotgun (WGS) entry which is preliminary data.</text>
</comment>
<name>A0AAV6SZ97_SOLSE</name>
<dbReference type="InterPro" id="IPR043636">
    <property type="entry name" value="L1_RRM_dom"/>
</dbReference>
<feature type="domain" description="L1 transposable element RRM" evidence="2">
    <location>
        <begin position="56"/>
        <end position="141"/>
    </location>
</feature>
<sequence length="203" mass="23403">MMEAIKDIKGELLSHSRRIGEVEESVSLVEDDAAALQQKVGLLTSKIQDQEDRARRPNLRLVGLPEKTEGPDMCNFLENCLPRTLGETLTPAPVIERAHRIGQVNPNRPSTSRTIVMKLLNYRDRQKILRAARRLKEVRYENHRISFYPDLSAETRQLQRQFDGIKAQLRALNIRYGMLYPAHLVIKHNDQRLIFKSVPEAKD</sequence>
<dbReference type="PANTHER" id="PTHR11505">
    <property type="entry name" value="L1 TRANSPOSABLE ELEMENT-RELATED"/>
    <property type="match status" value="1"/>
</dbReference>
<gene>
    <name evidence="3" type="ORF">JOB18_022344</name>
</gene>
<dbReference type="Proteomes" id="UP000693946">
    <property type="component" value="Linkage Group LG10"/>
</dbReference>
<feature type="coiled-coil region" evidence="1">
    <location>
        <begin position="19"/>
        <end position="53"/>
    </location>
</feature>
<keyword evidence="4" id="KW-1185">Reference proteome</keyword>
<evidence type="ECO:0000313" key="3">
    <source>
        <dbReference type="EMBL" id="KAG7522442.1"/>
    </source>
</evidence>
<reference evidence="3 4" key="1">
    <citation type="journal article" date="2021" name="Sci. Rep.">
        <title>Chromosome anchoring in Senegalese sole (Solea senegalensis) reveals sex-associated markers and genome rearrangements in flatfish.</title>
        <authorList>
            <person name="Guerrero-Cozar I."/>
            <person name="Gomez-Garrido J."/>
            <person name="Berbel C."/>
            <person name="Martinez-Blanch J.F."/>
            <person name="Alioto T."/>
            <person name="Claros M.G."/>
            <person name="Gagnaire P.A."/>
            <person name="Manchado M."/>
        </authorList>
    </citation>
    <scope>NUCLEOTIDE SEQUENCE [LARGE SCALE GENOMIC DNA]</scope>
    <source>
        <strain evidence="3">Sse05_10M</strain>
    </source>
</reference>
<proteinExistence type="predicted"/>
<evidence type="ECO:0000259" key="2">
    <source>
        <dbReference type="Pfam" id="PF02994"/>
    </source>
</evidence>
<organism evidence="3 4">
    <name type="scientific">Solea senegalensis</name>
    <name type="common">Senegalese sole</name>
    <dbReference type="NCBI Taxonomy" id="28829"/>
    <lineage>
        <taxon>Eukaryota</taxon>
        <taxon>Metazoa</taxon>
        <taxon>Chordata</taxon>
        <taxon>Craniata</taxon>
        <taxon>Vertebrata</taxon>
        <taxon>Euteleostomi</taxon>
        <taxon>Actinopterygii</taxon>
        <taxon>Neopterygii</taxon>
        <taxon>Teleostei</taxon>
        <taxon>Neoteleostei</taxon>
        <taxon>Acanthomorphata</taxon>
        <taxon>Carangaria</taxon>
        <taxon>Pleuronectiformes</taxon>
        <taxon>Pleuronectoidei</taxon>
        <taxon>Soleidae</taxon>
        <taxon>Solea</taxon>
    </lineage>
</organism>
<protein>
    <recommendedName>
        <fullName evidence="2">L1 transposable element RRM domain-containing protein</fullName>
    </recommendedName>
</protein>
<dbReference type="EMBL" id="JAGKHQ010000002">
    <property type="protein sequence ID" value="KAG7522442.1"/>
    <property type="molecule type" value="Genomic_DNA"/>
</dbReference>
<dbReference type="Pfam" id="PF02994">
    <property type="entry name" value="Transposase_22"/>
    <property type="match status" value="1"/>
</dbReference>